<evidence type="ECO:0000313" key="3">
    <source>
        <dbReference type="Proteomes" id="UP000178723"/>
    </source>
</evidence>
<keyword evidence="1" id="KW-0175">Coiled coil</keyword>
<name>A0A1F7VA00_9BACT</name>
<feature type="coiled-coil region" evidence="1">
    <location>
        <begin position="21"/>
        <end position="69"/>
    </location>
</feature>
<evidence type="ECO:0000256" key="1">
    <source>
        <dbReference type="SAM" id="Coils"/>
    </source>
</evidence>
<reference evidence="2 3" key="1">
    <citation type="journal article" date="2016" name="Nat. Commun.">
        <title>Thousands of microbial genomes shed light on interconnected biogeochemical processes in an aquifer system.</title>
        <authorList>
            <person name="Anantharaman K."/>
            <person name="Brown C.T."/>
            <person name="Hug L.A."/>
            <person name="Sharon I."/>
            <person name="Castelle C.J."/>
            <person name="Probst A.J."/>
            <person name="Thomas B.C."/>
            <person name="Singh A."/>
            <person name="Wilkins M.J."/>
            <person name="Karaoz U."/>
            <person name="Brodie E.L."/>
            <person name="Williams K.H."/>
            <person name="Hubbard S.S."/>
            <person name="Banfield J.F."/>
        </authorList>
    </citation>
    <scope>NUCLEOTIDE SEQUENCE [LARGE SCALE GENOMIC DNA]</scope>
</reference>
<dbReference type="Proteomes" id="UP000178723">
    <property type="component" value="Unassembled WGS sequence"/>
</dbReference>
<sequence length="75" mass="9195">MRKRQLWPKRTKYRRRQRLSVTELECLMTDYERQLRGCERNGRVRSRGCRELRQKLADVRAEIEERRRSELSGGT</sequence>
<dbReference type="AlphaFoldDB" id="A0A1F7VA00"/>
<dbReference type="EMBL" id="MGEP01000022">
    <property type="protein sequence ID" value="OGL87291.1"/>
    <property type="molecule type" value="Genomic_DNA"/>
</dbReference>
<proteinExistence type="predicted"/>
<gene>
    <name evidence="2" type="ORF">A3I40_03680</name>
</gene>
<comment type="caution">
    <text evidence="2">The sequence shown here is derived from an EMBL/GenBank/DDBJ whole genome shotgun (WGS) entry which is preliminary data.</text>
</comment>
<organism evidence="2 3">
    <name type="scientific">Candidatus Uhrbacteria bacterium RIFCSPLOWO2_02_FULL_48_12</name>
    <dbReference type="NCBI Taxonomy" id="1802407"/>
    <lineage>
        <taxon>Bacteria</taxon>
        <taxon>Candidatus Uhriibacteriota</taxon>
    </lineage>
</organism>
<accession>A0A1F7VA00</accession>
<evidence type="ECO:0000313" key="2">
    <source>
        <dbReference type="EMBL" id="OGL87291.1"/>
    </source>
</evidence>
<protein>
    <submittedName>
        <fullName evidence="2">Uncharacterized protein</fullName>
    </submittedName>
</protein>